<evidence type="ECO:0000313" key="6">
    <source>
        <dbReference type="EMBL" id="GAA1745386.1"/>
    </source>
</evidence>
<dbReference type="Gene3D" id="2.40.40.20">
    <property type="match status" value="1"/>
</dbReference>
<dbReference type="Proteomes" id="UP001501475">
    <property type="component" value="Unassembled WGS sequence"/>
</dbReference>
<accession>A0ABN2K065</accession>
<evidence type="ECO:0000256" key="1">
    <source>
        <dbReference type="ARBA" id="ARBA00010312"/>
    </source>
</evidence>
<keyword evidence="2" id="KW-0479">Metal-binding</keyword>
<dbReference type="Gene3D" id="3.40.50.740">
    <property type="match status" value="1"/>
</dbReference>
<keyword evidence="7" id="KW-1185">Reference proteome</keyword>
<evidence type="ECO:0000256" key="2">
    <source>
        <dbReference type="ARBA" id="ARBA00022723"/>
    </source>
</evidence>
<name>A0ABN2K065_9MICO</name>
<dbReference type="SMART" id="SM00926">
    <property type="entry name" value="Molybdop_Fe4S4"/>
    <property type="match status" value="1"/>
</dbReference>
<gene>
    <name evidence="6" type="ORF">GCM10009810_02560</name>
</gene>
<reference evidence="7" key="1">
    <citation type="journal article" date="2019" name="Int. J. Syst. Evol. Microbiol.">
        <title>The Global Catalogue of Microorganisms (GCM) 10K type strain sequencing project: providing services to taxonomists for standard genome sequencing and annotation.</title>
        <authorList>
            <consortium name="The Broad Institute Genomics Platform"/>
            <consortium name="The Broad Institute Genome Sequencing Center for Infectious Disease"/>
            <person name="Wu L."/>
            <person name="Ma J."/>
        </authorList>
    </citation>
    <scope>NUCLEOTIDE SEQUENCE [LARGE SCALE GENOMIC DNA]</scope>
    <source>
        <strain evidence="7">JCM 15591</strain>
    </source>
</reference>
<dbReference type="SUPFAM" id="SSF53706">
    <property type="entry name" value="Formate dehydrogenase/DMSO reductase, domains 1-3"/>
    <property type="match status" value="1"/>
</dbReference>
<keyword evidence="4" id="KW-0411">Iron-sulfur</keyword>
<dbReference type="InterPro" id="IPR050612">
    <property type="entry name" value="Prok_Mopterin_Oxidored"/>
</dbReference>
<dbReference type="PROSITE" id="PS51669">
    <property type="entry name" value="4FE4S_MOW_BIS_MGD"/>
    <property type="match status" value="1"/>
</dbReference>
<dbReference type="EMBL" id="BAAAPN010000004">
    <property type="protein sequence ID" value="GAA1745386.1"/>
    <property type="molecule type" value="Genomic_DNA"/>
</dbReference>
<dbReference type="PANTHER" id="PTHR43742:SF2">
    <property type="entry name" value="ASSIMILATORY NITRATE REDUCTASE CATALYTIC SUBUNIT"/>
    <property type="match status" value="1"/>
</dbReference>
<dbReference type="InterPro" id="IPR006656">
    <property type="entry name" value="Mopterin_OxRdtase"/>
</dbReference>
<dbReference type="Pfam" id="PF01568">
    <property type="entry name" value="Molydop_binding"/>
    <property type="match status" value="1"/>
</dbReference>
<dbReference type="Gene3D" id="3.40.228.10">
    <property type="entry name" value="Dimethylsulfoxide Reductase, domain 2"/>
    <property type="match status" value="1"/>
</dbReference>
<comment type="similarity">
    <text evidence="1">Belongs to the prokaryotic molybdopterin-containing oxidoreductase family.</text>
</comment>
<evidence type="ECO:0000313" key="7">
    <source>
        <dbReference type="Proteomes" id="UP001501475"/>
    </source>
</evidence>
<protein>
    <submittedName>
        <fullName evidence="6">Molybdopterin oxidoreductase family protein</fullName>
    </submittedName>
</protein>
<feature type="domain" description="4Fe-4S Mo/W bis-MGD-type" evidence="5">
    <location>
        <begin position="24"/>
        <end position="81"/>
    </location>
</feature>
<proteinExistence type="inferred from homology"/>
<sequence length="750" mass="80468">MLTDDADTGELTRRWHTGPVTEATTQTRYITCVLCEASCGLEVTVDGEEVRGIRGHDADPLSRGHICPKAIALQDLHTDPDRLRTPVRRVGAPGADATWEPIAWEEAFDLVAERIVAIQAEHGNDAVAAYLGNPNVHSVGALTHGVNLVRTIKSRNTFSATSVDQLPHQLMAWALYGHQFLLPIPDIDRTDLLVLFGTNPMASNGSIMTVPDFPGRRRDLQARGGRLVVVDPRRTETAKVADDYLPIRPGSDAYVLLAMVRTILAEDLARPADYVDGIDAVREVVGPFTAERAAEASGIPADRITDLARAIAAAPSAALHARMGASTQAYGSVAQWAAQAINILTGNLDRPGGTMFTSPAIDMVGKKLIGGGHLGSWSTRVRGLPEFGSELPVSVLAEEITTPGDGQIRGLVCIAGNPVSSTPAGSALGDALAGLEFMVAIDFYVTESTRYADVILPPTGPLERDHYDLIFHTLAVRNTARWSPALFEKPEEARHDWEIARELALRIIALRAAAEAGSGIKGAATRVLQTVKDLPHVVEAQARFRTTPKQQVDLLLRTSGHRLSVGKLAATPGGVDLGPLEPRLPDRLATRDQRINLATPLVLDALPALLAAEPVARADELLLIGRRSQRDNNSWLHNLPRLTRGKARHQLLIHPDDAVCRGLTDGDRVTVASRVAQVEVECAVTDDMMPGVVSLPHGYGHDRPGVRLSEATQLPGVSINDLTDPERIESIGANAVLNGIPVLVSSIPGE</sequence>
<dbReference type="SUPFAM" id="SSF50692">
    <property type="entry name" value="ADC-like"/>
    <property type="match status" value="1"/>
</dbReference>
<keyword evidence="3" id="KW-0408">Iron</keyword>
<evidence type="ECO:0000259" key="5">
    <source>
        <dbReference type="PROSITE" id="PS51669"/>
    </source>
</evidence>
<organism evidence="6 7">
    <name type="scientific">Nostocoides vanveenii</name>
    <dbReference type="NCBI Taxonomy" id="330835"/>
    <lineage>
        <taxon>Bacteria</taxon>
        <taxon>Bacillati</taxon>
        <taxon>Actinomycetota</taxon>
        <taxon>Actinomycetes</taxon>
        <taxon>Micrococcales</taxon>
        <taxon>Intrasporangiaceae</taxon>
        <taxon>Nostocoides</taxon>
    </lineage>
</organism>
<dbReference type="Pfam" id="PF00384">
    <property type="entry name" value="Molybdopterin"/>
    <property type="match status" value="1"/>
</dbReference>
<evidence type="ECO:0000256" key="3">
    <source>
        <dbReference type="ARBA" id="ARBA00023004"/>
    </source>
</evidence>
<evidence type="ECO:0000256" key="4">
    <source>
        <dbReference type="ARBA" id="ARBA00023014"/>
    </source>
</evidence>
<comment type="caution">
    <text evidence="6">The sequence shown here is derived from an EMBL/GenBank/DDBJ whole genome shotgun (WGS) entry which is preliminary data.</text>
</comment>
<dbReference type="InterPro" id="IPR006657">
    <property type="entry name" value="MoPterin_dinucl-bd_dom"/>
</dbReference>
<dbReference type="InterPro" id="IPR009010">
    <property type="entry name" value="Asp_de-COase-like_dom_sf"/>
</dbReference>
<dbReference type="InterPro" id="IPR006963">
    <property type="entry name" value="Mopterin_OxRdtase_4Fe-4S_dom"/>
</dbReference>
<dbReference type="Pfam" id="PF04879">
    <property type="entry name" value="Molybdop_Fe4S4"/>
    <property type="match status" value="1"/>
</dbReference>
<dbReference type="Gene3D" id="2.20.25.90">
    <property type="entry name" value="ADC-like domains"/>
    <property type="match status" value="1"/>
</dbReference>
<dbReference type="PANTHER" id="PTHR43742">
    <property type="entry name" value="TRIMETHYLAMINE-N-OXIDE REDUCTASE"/>
    <property type="match status" value="1"/>
</dbReference>